<evidence type="ECO:0000256" key="1">
    <source>
        <dbReference type="ARBA" id="ARBA00004651"/>
    </source>
</evidence>
<dbReference type="RefSeq" id="WP_132418043.1">
    <property type="nucleotide sequence ID" value="NZ_SKFG01000009.1"/>
</dbReference>
<keyword evidence="3 6" id="KW-0812">Transmembrane</keyword>
<dbReference type="AlphaFoldDB" id="A0A4V2WP01"/>
<dbReference type="InterPro" id="IPR015867">
    <property type="entry name" value="N-reg_PII/ATP_PRibTrfase_C"/>
</dbReference>
<organism evidence="8 9">
    <name type="scientific">Paenibacillus albiflavus</name>
    <dbReference type="NCBI Taxonomy" id="2545760"/>
    <lineage>
        <taxon>Bacteria</taxon>
        <taxon>Bacillati</taxon>
        <taxon>Bacillota</taxon>
        <taxon>Bacilli</taxon>
        <taxon>Bacillales</taxon>
        <taxon>Paenibacillaceae</taxon>
        <taxon>Paenibacillus</taxon>
    </lineage>
</organism>
<evidence type="ECO:0000256" key="6">
    <source>
        <dbReference type="SAM" id="Phobius"/>
    </source>
</evidence>
<evidence type="ECO:0000256" key="3">
    <source>
        <dbReference type="ARBA" id="ARBA00022692"/>
    </source>
</evidence>
<dbReference type="InterPro" id="IPR003740">
    <property type="entry name" value="YitT"/>
</dbReference>
<accession>A0A4V2WP01</accession>
<evidence type="ECO:0000259" key="7">
    <source>
        <dbReference type="Pfam" id="PF10035"/>
    </source>
</evidence>
<keyword evidence="4 6" id="KW-1133">Transmembrane helix</keyword>
<feature type="domain" description="DUF2179" evidence="7">
    <location>
        <begin position="226"/>
        <end position="280"/>
    </location>
</feature>
<proteinExistence type="predicted"/>
<gene>
    <name evidence="8" type="ORF">E0485_10805</name>
</gene>
<dbReference type="Pfam" id="PF10035">
    <property type="entry name" value="DUF2179"/>
    <property type="match status" value="1"/>
</dbReference>
<dbReference type="InterPro" id="IPR051461">
    <property type="entry name" value="UPF0750_membrane"/>
</dbReference>
<comment type="subcellular location">
    <subcellularLocation>
        <location evidence="1">Cell membrane</location>
        <topology evidence="1">Multi-pass membrane protein</topology>
    </subcellularLocation>
</comment>
<keyword evidence="5 6" id="KW-0472">Membrane</keyword>
<dbReference type="PANTHER" id="PTHR33545">
    <property type="entry name" value="UPF0750 MEMBRANE PROTEIN YITT-RELATED"/>
    <property type="match status" value="1"/>
</dbReference>
<feature type="transmembrane region" description="Helical" evidence="6">
    <location>
        <begin position="21"/>
        <end position="39"/>
    </location>
</feature>
<name>A0A4V2WP01_9BACL</name>
<dbReference type="CDD" id="cd16380">
    <property type="entry name" value="YitT_C"/>
    <property type="match status" value="1"/>
</dbReference>
<dbReference type="PANTHER" id="PTHR33545:SF5">
    <property type="entry name" value="UPF0750 MEMBRANE PROTEIN YITT"/>
    <property type="match status" value="1"/>
</dbReference>
<dbReference type="Pfam" id="PF02588">
    <property type="entry name" value="YitT_membrane"/>
    <property type="match status" value="1"/>
</dbReference>
<feature type="transmembrane region" description="Helical" evidence="6">
    <location>
        <begin position="117"/>
        <end position="135"/>
    </location>
</feature>
<dbReference type="Gene3D" id="3.30.70.120">
    <property type="match status" value="1"/>
</dbReference>
<feature type="transmembrane region" description="Helical" evidence="6">
    <location>
        <begin position="51"/>
        <end position="81"/>
    </location>
</feature>
<dbReference type="InterPro" id="IPR019264">
    <property type="entry name" value="DUF2179"/>
</dbReference>
<keyword evidence="9" id="KW-1185">Reference proteome</keyword>
<comment type="caution">
    <text evidence="8">The sequence shown here is derived from an EMBL/GenBank/DDBJ whole genome shotgun (WGS) entry which is preliminary data.</text>
</comment>
<protein>
    <submittedName>
        <fullName evidence="8">YitT family protein</fullName>
    </submittedName>
</protein>
<feature type="transmembrane region" description="Helical" evidence="6">
    <location>
        <begin position="87"/>
        <end position="105"/>
    </location>
</feature>
<keyword evidence="2" id="KW-1003">Cell membrane</keyword>
<dbReference type="Proteomes" id="UP000295418">
    <property type="component" value="Unassembled WGS sequence"/>
</dbReference>
<evidence type="ECO:0000256" key="2">
    <source>
        <dbReference type="ARBA" id="ARBA00022475"/>
    </source>
</evidence>
<evidence type="ECO:0000256" key="4">
    <source>
        <dbReference type="ARBA" id="ARBA00022989"/>
    </source>
</evidence>
<dbReference type="GO" id="GO:0005886">
    <property type="term" value="C:plasma membrane"/>
    <property type="evidence" value="ECO:0007669"/>
    <property type="project" value="UniProtKB-SubCell"/>
</dbReference>
<sequence length="286" mass="31559">MSNQPEVQNHKNSLATTAKEVAVVFASALLMAIGIKWFLQPHHLLSGGAAGVSLIISYFSVVNLSFMYFAINLPILIWGYIKLGKRFVLYSVVSVVVTTIALELLPDLQITKDPLMAGVFGGILVAIAIGYSFKYNGSTGGFDIIGAIVTKSNDFPLGQVMMVMNSTIVIILAFMDNWDVALYSLVSIYIKGKVVDLIHVRHMKVTAFIITKKKDELTDALVTLPHGLTMIKTHGCYNHQDNYMLMTVTTRYELPALRNRVLDVDPAAFINVVDTSQVIGRFRRAT</sequence>
<evidence type="ECO:0000313" key="9">
    <source>
        <dbReference type="Proteomes" id="UP000295418"/>
    </source>
</evidence>
<reference evidence="8 9" key="1">
    <citation type="submission" date="2019-03" db="EMBL/GenBank/DDBJ databases">
        <authorList>
            <person name="Kim M.K.M."/>
        </authorList>
    </citation>
    <scope>NUCLEOTIDE SEQUENCE [LARGE SCALE GENOMIC DNA]</scope>
    <source>
        <strain evidence="8 9">18JY21-1</strain>
    </source>
</reference>
<dbReference type="PIRSF" id="PIRSF006483">
    <property type="entry name" value="Membrane_protein_YitT"/>
    <property type="match status" value="1"/>
</dbReference>
<evidence type="ECO:0000313" key="8">
    <source>
        <dbReference type="EMBL" id="TCZ77472.1"/>
    </source>
</evidence>
<evidence type="ECO:0000256" key="5">
    <source>
        <dbReference type="ARBA" id="ARBA00023136"/>
    </source>
</evidence>
<dbReference type="OrthoDB" id="2417289at2"/>
<dbReference type="EMBL" id="SKFG01000009">
    <property type="protein sequence ID" value="TCZ77472.1"/>
    <property type="molecule type" value="Genomic_DNA"/>
</dbReference>